<name>A0ABP0UFX7_9BRYO</name>
<evidence type="ECO:0000313" key="4">
    <source>
        <dbReference type="Proteomes" id="UP001497512"/>
    </source>
</evidence>
<feature type="domain" description="Myb-like" evidence="2">
    <location>
        <begin position="36"/>
        <end position="92"/>
    </location>
</feature>
<dbReference type="InterPro" id="IPR001005">
    <property type="entry name" value="SANT/Myb"/>
</dbReference>
<evidence type="ECO:0000256" key="1">
    <source>
        <dbReference type="SAM" id="MobiDB-lite"/>
    </source>
</evidence>
<evidence type="ECO:0000313" key="3">
    <source>
        <dbReference type="EMBL" id="CAK9220207.1"/>
    </source>
</evidence>
<dbReference type="PROSITE" id="PS50090">
    <property type="entry name" value="MYB_LIKE"/>
    <property type="match status" value="1"/>
</dbReference>
<dbReference type="PANTHER" id="PTHR33492">
    <property type="entry name" value="OSJNBA0043A12.37 PROTEIN-RELATED"/>
    <property type="match status" value="1"/>
</dbReference>
<sequence>MEEEALATSGQASKARLRLEKRSRARNWDVAEMLSLAHAKRAEWEKYEQVTVRERAEMSAQQKWDAIGQYMQEHGFPERDGRGCKVKWENLLSDFKGVKDWENRSGNEGPAYWAMSSNERQAEGLPRQFAQELFDVLDNLYSTRQLPEDEFPESPTSTGLNTGLDNVGSGDRELGSSHRKRKGVFANGVEKSIRETRDTCVAGIERERALIGKERMEDDRADRRALIGVLATLASACDKIATKLN</sequence>
<accession>A0ABP0UFX7</accession>
<evidence type="ECO:0000259" key="2">
    <source>
        <dbReference type="PROSITE" id="PS50090"/>
    </source>
</evidence>
<keyword evidence="4" id="KW-1185">Reference proteome</keyword>
<reference evidence="3" key="1">
    <citation type="submission" date="2024-02" db="EMBL/GenBank/DDBJ databases">
        <authorList>
            <consortium name="ELIXIR-Norway"/>
            <consortium name="Elixir Norway"/>
        </authorList>
    </citation>
    <scope>NUCLEOTIDE SEQUENCE</scope>
</reference>
<feature type="region of interest" description="Disordered" evidence="1">
    <location>
        <begin position="147"/>
        <end position="181"/>
    </location>
</feature>
<dbReference type="Pfam" id="PF13837">
    <property type="entry name" value="Myb_DNA-bind_4"/>
    <property type="match status" value="1"/>
</dbReference>
<dbReference type="PANTHER" id="PTHR33492:SF11">
    <property type="entry name" value="OS04G0670900 PROTEIN"/>
    <property type="match status" value="1"/>
</dbReference>
<dbReference type="InterPro" id="IPR044822">
    <property type="entry name" value="Myb_DNA-bind_4"/>
</dbReference>
<dbReference type="Proteomes" id="UP001497512">
    <property type="component" value="Chromosome 3"/>
</dbReference>
<organism evidence="3 4">
    <name type="scientific">Sphagnum troendelagicum</name>
    <dbReference type="NCBI Taxonomy" id="128251"/>
    <lineage>
        <taxon>Eukaryota</taxon>
        <taxon>Viridiplantae</taxon>
        <taxon>Streptophyta</taxon>
        <taxon>Embryophyta</taxon>
        <taxon>Bryophyta</taxon>
        <taxon>Sphagnophytina</taxon>
        <taxon>Sphagnopsida</taxon>
        <taxon>Sphagnales</taxon>
        <taxon>Sphagnaceae</taxon>
        <taxon>Sphagnum</taxon>
    </lineage>
</organism>
<protein>
    <recommendedName>
        <fullName evidence="2">Myb-like domain-containing protein</fullName>
    </recommendedName>
</protein>
<gene>
    <name evidence="3" type="ORF">CSSPTR1EN2_LOCUS15276</name>
</gene>
<dbReference type="Gene3D" id="1.10.10.60">
    <property type="entry name" value="Homeodomain-like"/>
    <property type="match status" value="1"/>
</dbReference>
<feature type="compositionally biased region" description="Polar residues" evidence="1">
    <location>
        <begin position="154"/>
        <end position="164"/>
    </location>
</feature>
<dbReference type="EMBL" id="OZ019895">
    <property type="protein sequence ID" value="CAK9220207.1"/>
    <property type="molecule type" value="Genomic_DNA"/>
</dbReference>
<proteinExistence type="predicted"/>